<accession>A0ACC2IC28</accession>
<dbReference type="EMBL" id="JAPESX010001619">
    <property type="protein sequence ID" value="KAJ8112697.1"/>
    <property type="molecule type" value="Genomic_DNA"/>
</dbReference>
<name>A0ACC2IC28_9PEZI</name>
<evidence type="ECO:0000313" key="1">
    <source>
        <dbReference type="EMBL" id="KAJ8112697.1"/>
    </source>
</evidence>
<organism evidence="1 2">
    <name type="scientific">Nemania bipapillata</name>
    <dbReference type="NCBI Taxonomy" id="110536"/>
    <lineage>
        <taxon>Eukaryota</taxon>
        <taxon>Fungi</taxon>
        <taxon>Dikarya</taxon>
        <taxon>Ascomycota</taxon>
        <taxon>Pezizomycotina</taxon>
        <taxon>Sordariomycetes</taxon>
        <taxon>Xylariomycetidae</taxon>
        <taxon>Xylariales</taxon>
        <taxon>Xylariaceae</taxon>
        <taxon>Nemania</taxon>
    </lineage>
</organism>
<protein>
    <submittedName>
        <fullName evidence="1">Uncharacterized protein</fullName>
    </submittedName>
</protein>
<keyword evidence="2" id="KW-1185">Reference proteome</keyword>
<evidence type="ECO:0000313" key="2">
    <source>
        <dbReference type="Proteomes" id="UP001153334"/>
    </source>
</evidence>
<dbReference type="Proteomes" id="UP001153334">
    <property type="component" value="Unassembled WGS sequence"/>
</dbReference>
<proteinExistence type="predicted"/>
<gene>
    <name evidence="1" type="ORF">ONZ43_g5335</name>
</gene>
<comment type="caution">
    <text evidence="1">The sequence shown here is derived from an EMBL/GenBank/DDBJ whole genome shotgun (WGS) entry which is preliminary data.</text>
</comment>
<sequence>MIPRAAELKNNHEPSPGQCHEVKRILAKASKFPPEIVDIVMDFAEYWVCTMASIDYSGTPNGHFAIHGAREDENTFLLRTEPLGLTTWHPDDQGRWKAAAPARKLNEEYKREELAGFIEGPDSGFKHPFRKVVFDITSKDQGWGGEPGTRRTFQQSWTWFDVGIDRFDKGHMRSFSMAIS</sequence>
<reference evidence="1" key="1">
    <citation type="submission" date="2022-11" db="EMBL/GenBank/DDBJ databases">
        <title>Genome Sequence of Nemania bipapillata.</title>
        <authorList>
            <person name="Buettner E."/>
        </authorList>
    </citation>
    <scope>NUCLEOTIDE SEQUENCE</scope>
    <source>
        <strain evidence="1">CP14</strain>
    </source>
</reference>